<keyword evidence="2" id="KW-1185">Reference proteome</keyword>
<protein>
    <submittedName>
        <fullName evidence="1">Uncharacterized protein</fullName>
    </submittedName>
</protein>
<evidence type="ECO:0000313" key="2">
    <source>
        <dbReference type="Proteomes" id="UP001066276"/>
    </source>
</evidence>
<accession>A0AAV7QZI0</accession>
<evidence type="ECO:0000313" key="1">
    <source>
        <dbReference type="EMBL" id="KAJ1145284.1"/>
    </source>
</evidence>
<gene>
    <name evidence="1" type="ORF">NDU88_011575</name>
</gene>
<dbReference type="AlphaFoldDB" id="A0AAV7QZI0"/>
<dbReference type="Proteomes" id="UP001066276">
    <property type="component" value="Chromosome 6"/>
</dbReference>
<dbReference type="EMBL" id="JANPWB010000010">
    <property type="protein sequence ID" value="KAJ1145284.1"/>
    <property type="molecule type" value="Genomic_DNA"/>
</dbReference>
<comment type="caution">
    <text evidence="1">The sequence shown here is derived from an EMBL/GenBank/DDBJ whole genome shotgun (WGS) entry which is preliminary data.</text>
</comment>
<name>A0AAV7QZI0_PLEWA</name>
<sequence length="78" mass="8257">MDTALNGALLAALIGDSRDRAALTRDLDVVGGCDLALPAGCTADFTAELALRPLIQPDLYAVPRQEEGQTSNLSRMEK</sequence>
<reference evidence="1" key="1">
    <citation type="journal article" date="2022" name="bioRxiv">
        <title>Sequencing and chromosome-scale assembly of the giantPleurodeles waltlgenome.</title>
        <authorList>
            <person name="Brown T."/>
            <person name="Elewa A."/>
            <person name="Iarovenko S."/>
            <person name="Subramanian E."/>
            <person name="Araus A.J."/>
            <person name="Petzold A."/>
            <person name="Susuki M."/>
            <person name="Suzuki K.-i.T."/>
            <person name="Hayashi T."/>
            <person name="Toyoda A."/>
            <person name="Oliveira C."/>
            <person name="Osipova E."/>
            <person name="Leigh N.D."/>
            <person name="Simon A."/>
            <person name="Yun M.H."/>
        </authorList>
    </citation>
    <scope>NUCLEOTIDE SEQUENCE</scope>
    <source>
        <strain evidence="1">20211129_DDA</strain>
        <tissue evidence="1">Liver</tissue>
    </source>
</reference>
<proteinExistence type="predicted"/>
<organism evidence="1 2">
    <name type="scientific">Pleurodeles waltl</name>
    <name type="common">Iberian ribbed newt</name>
    <dbReference type="NCBI Taxonomy" id="8319"/>
    <lineage>
        <taxon>Eukaryota</taxon>
        <taxon>Metazoa</taxon>
        <taxon>Chordata</taxon>
        <taxon>Craniata</taxon>
        <taxon>Vertebrata</taxon>
        <taxon>Euteleostomi</taxon>
        <taxon>Amphibia</taxon>
        <taxon>Batrachia</taxon>
        <taxon>Caudata</taxon>
        <taxon>Salamandroidea</taxon>
        <taxon>Salamandridae</taxon>
        <taxon>Pleurodelinae</taxon>
        <taxon>Pleurodeles</taxon>
    </lineage>
</organism>